<feature type="coiled-coil region" evidence="1">
    <location>
        <begin position="439"/>
        <end position="466"/>
    </location>
</feature>
<organism evidence="2 3">
    <name type="scientific">Paragonimus heterotremus</name>
    <dbReference type="NCBI Taxonomy" id="100268"/>
    <lineage>
        <taxon>Eukaryota</taxon>
        <taxon>Metazoa</taxon>
        <taxon>Spiralia</taxon>
        <taxon>Lophotrochozoa</taxon>
        <taxon>Platyhelminthes</taxon>
        <taxon>Trematoda</taxon>
        <taxon>Digenea</taxon>
        <taxon>Plagiorchiida</taxon>
        <taxon>Troglotremata</taxon>
        <taxon>Troglotrematidae</taxon>
        <taxon>Paragonimus</taxon>
    </lineage>
</organism>
<dbReference type="Proteomes" id="UP000748531">
    <property type="component" value="Unassembled WGS sequence"/>
</dbReference>
<feature type="coiled-coil region" evidence="1">
    <location>
        <begin position="327"/>
        <end position="410"/>
    </location>
</feature>
<keyword evidence="3" id="KW-1185">Reference proteome</keyword>
<sequence>MQTTLEEESTKVQQLTERLQHVEQNREELVRKLTDMNRSKDQLKTEFENYRTLNQTPESLVYRLKEEIDRLTAELSQLESACKMESSQCVDLATELSQQQHQNREQSDEIKQLRSALKENRVQLDNALTDLDDVRSELATSQERCRRIDQSTSGLTLELEITKEEMRQCQAELKQNKAMLEQTEPMLQELEYSTQQLTRQLEQSENLRSAAELASNQSTSETASMRIELVKLMDQLNRAQNMLTMANQQVANLETANKHYEVSLRDSKMEQSANVSTIQTLEKELVHMKQYAKEKDEEARIWREKHNQMHVELLNAQASFDEVSSSNQTQETIRSRLEMELKSLREARVRCIEQASQQETRLENLQNELRAERSKSLELSGLLSDKELLCDKAKNDAQELLRLKDEFSERLQERVSAFDALTRENSAVAARLANMTRMQTESEAELLETKQKLELIEARQQKYKDDNSKYISVISALEKRLIDRDRKLNISNPSADTCLIEPKIEEVRIIQLTSELKEMKRQIIEYKKSTAVSKVERAHLQDTVNRMQGELVARSDTLRHTVLELEKQRTDYENKLSNQEVDYQAALRQLETKFKGESDKVKQLEGKSNETERLLMEASSQVRSFNDSEAGIIYLYITADEKIYSI</sequence>
<dbReference type="OrthoDB" id="6287648at2759"/>
<proteinExistence type="predicted"/>
<comment type="caution">
    <text evidence="2">The sequence shown here is derived from an EMBL/GenBank/DDBJ whole genome shotgun (WGS) entry which is preliminary data.</text>
</comment>
<dbReference type="AlphaFoldDB" id="A0A8J4STE2"/>
<evidence type="ECO:0000256" key="1">
    <source>
        <dbReference type="SAM" id="Coils"/>
    </source>
</evidence>
<evidence type="ECO:0000313" key="3">
    <source>
        <dbReference type="Proteomes" id="UP000748531"/>
    </source>
</evidence>
<feature type="coiled-coil region" evidence="1">
    <location>
        <begin position="5"/>
        <end position="298"/>
    </location>
</feature>
<dbReference type="EMBL" id="LUCH01006111">
    <property type="protein sequence ID" value="KAF5397556.1"/>
    <property type="molecule type" value="Genomic_DNA"/>
</dbReference>
<gene>
    <name evidence="2" type="ORF">PHET_09571</name>
</gene>
<feature type="coiled-coil region" evidence="1">
    <location>
        <begin position="555"/>
        <end position="621"/>
    </location>
</feature>
<reference evidence="2" key="1">
    <citation type="submission" date="2019-05" db="EMBL/GenBank/DDBJ databases">
        <title>Annotation for the trematode Paragonimus heterotremus.</title>
        <authorList>
            <person name="Choi Y.-J."/>
        </authorList>
    </citation>
    <scope>NUCLEOTIDE SEQUENCE</scope>
    <source>
        <strain evidence="2">LC</strain>
    </source>
</reference>
<keyword evidence="1" id="KW-0175">Coiled coil</keyword>
<name>A0A8J4STE2_9TREM</name>
<evidence type="ECO:0000313" key="2">
    <source>
        <dbReference type="EMBL" id="KAF5397556.1"/>
    </source>
</evidence>
<protein>
    <submittedName>
        <fullName evidence="2">Uncharacterized protein</fullName>
    </submittedName>
</protein>
<accession>A0A8J4STE2</accession>